<feature type="transmembrane region" description="Helical" evidence="1">
    <location>
        <begin position="21"/>
        <end position="38"/>
    </location>
</feature>
<accession>A0A543PNT2</accession>
<reference evidence="2 3" key="1">
    <citation type="submission" date="2019-06" db="EMBL/GenBank/DDBJ databases">
        <title>Sequencing the genomes of 1000 actinobacteria strains.</title>
        <authorList>
            <person name="Klenk H.-P."/>
        </authorList>
    </citation>
    <scope>NUCLEOTIDE SEQUENCE [LARGE SCALE GENOMIC DNA]</scope>
    <source>
        <strain evidence="2 3">DSM 21776</strain>
    </source>
</reference>
<keyword evidence="1" id="KW-0812">Transmembrane</keyword>
<protein>
    <submittedName>
        <fullName evidence="2">Uncharacterized protein</fullName>
    </submittedName>
</protein>
<evidence type="ECO:0000313" key="3">
    <source>
        <dbReference type="Proteomes" id="UP000320085"/>
    </source>
</evidence>
<evidence type="ECO:0000313" key="2">
    <source>
        <dbReference type="EMBL" id="TQN45741.1"/>
    </source>
</evidence>
<keyword evidence="1" id="KW-1133">Transmembrane helix</keyword>
<proteinExistence type="predicted"/>
<keyword evidence="1" id="KW-0472">Membrane</keyword>
<organism evidence="2 3">
    <name type="scientific">Humibacillus xanthopallidus</name>
    <dbReference type="NCBI Taxonomy" id="412689"/>
    <lineage>
        <taxon>Bacteria</taxon>
        <taxon>Bacillati</taxon>
        <taxon>Actinomycetota</taxon>
        <taxon>Actinomycetes</taxon>
        <taxon>Micrococcales</taxon>
        <taxon>Intrasporangiaceae</taxon>
        <taxon>Humibacillus</taxon>
    </lineage>
</organism>
<feature type="transmembrane region" description="Helical" evidence="1">
    <location>
        <begin position="58"/>
        <end position="76"/>
    </location>
</feature>
<dbReference type="AlphaFoldDB" id="A0A543PNT2"/>
<dbReference type="Proteomes" id="UP000320085">
    <property type="component" value="Unassembled WGS sequence"/>
</dbReference>
<sequence>MTPVTSLGVCCQTPRVKRSPYLVALGALLLLGGLIWTAQGLGVISPGAGLDAGTGPTVWAFLGPVIALGGLALLVWPPRRR</sequence>
<gene>
    <name evidence="2" type="ORF">FHX52_2441</name>
</gene>
<name>A0A543PNT2_9MICO</name>
<dbReference type="EMBL" id="VFQF01000002">
    <property type="protein sequence ID" value="TQN45741.1"/>
    <property type="molecule type" value="Genomic_DNA"/>
</dbReference>
<evidence type="ECO:0000256" key="1">
    <source>
        <dbReference type="SAM" id="Phobius"/>
    </source>
</evidence>
<comment type="caution">
    <text evidence="2">The sequence shown here is derived from an EMBL/GenBank/DDBJ whole genome shotgun (WGS) entry which is preliminary data.</text>
</comment>